<dbReference type="Pfam" id="PF10665">
    <property type="entry name" value="Minor_capsid_1"/>
    <property type="match status" value="1"/>
</dbReference>
<dbReference type="InterPro" id="IPR019612">
    <property type="entry name" value="Minor_capsid_put"/>
</dbReference>
<dbReference type="EMBL" id="LHQM01000027">
    <property type="protein sequence ID" value="KPJ22131.1"/>
    <property type="molecule type" value="Genomic_DNA"/>
</dbReference>
<proteinExistence type="predicted"/>
<dbReference type="PATRIC" id="fig|119224.3.peg.975"/>
<dbReference type="Proteomes" id="UP000049578">
    <property type="component" value="Unassembled WGS sequence"/>
</dbReference>
<dbReference type="RefSeq" id="WP_054278960.1">
    <property type="nucleotide sequence ID" value="NZ_LHQM01000027.1"/>
</dbReference>
<evidence type="ECO:0008006" key="3">
    <source>
        <dbReference type="Google" id="ProtNLM"/>
    </source>
</evidence>
<name>A0A0N8FX48_9STRE</name>
<dbReference type="STRING" id="119224.AKK44_06205"/>
<comment type="caution">
    <text evidence="1">The sequence shown here is derived from an EMBL/GenBank/DDBJ whole genome shotgun (WGS) entry which is preliminary data.</text>
</comment>
<protein>
    <recommendedName>
        <fullName evidence="3">Minor capsid protein</fullName>
    </recommendedName>
</protein>
<gene>
    <name evidence="1" type="ORF">AKK44_06205</name>
</gene>
<sequence>MIDKRMLIDKLQIKLVKGAGDYGGFIYDEPFVLSPVRFDRNFVNIGKNNARQEAKPSVIFIYPKYCKVTADATWKDAIVVDDGTEYIVSKVIPIYYPHKRKVFCYEVEVI</sequence>
<accession>A0A0N8FX48</accession>
<evidence type="ECO:0000313" key="2">
    <source>
        <dbReference type="Proteomes" id="UP000049578"/>
    </source>
</evidence>
<reference evidence="1 2" key="1">
    <citation type="submission" date="2015-08" db="EMBL/GenBank/DDBJ databases">
        <title>Genome sequence of Streptococcus phocae subsp. phocae ATCC 51973T isolated from liver specimen obtained from seal.</title>
        <authorList>
            <person name="Avendano-Herrera R."/>
        </authorList>
    </citation>
    <scope>NUCLEOTIDE SEQUENCE [LARGE SCALE GENOMIC DNA]</scope>
    <source>
        <strain evidence="1 2">ATCC 51973</strain>
    </source>
</reference>
<evidence type="ECO:0000313" key="1">
    <source>
        <dbReference type="EMBL" id="KPJ22131.1"/>
    </source>
</evidence>
<keyword evidence="2" id="KW-1185">Reference proteome</keyword>
<organism evidence="1 2">
    <name type="scientific">Streptococcus phocae</name>
    <dbReference type="NCBI Taxonomy" id="119224"/>
    <lineage>
        <taxon>Bacteria</taxon>
        <taxon>Bacillati</taxon>
        <taxon>Bacillota</taxon>
        <taxon>Bacilli</taxon>
        <taxon>Lactobacillales</taxon>
        <taxon>Streptococcaceae</taxon>
        <taxon>Streptococcus</taxon>
    </lineage>
</organism>
<dbReference type="AlphaFoldDB" id="A0A0N8FX48"/>